<protein>
    <recommendedName>
        <fullName evidence="6">NACHT domain-containing protein</fullName>
    </recommendedName>
</protein>
<dbReference type="PANTHER" id="PTHR10039:SF15">
    <property type="entry name" value="NACHT DOMAIN-CONTAINING PROTEIN"/>
    <property type="match status" value="1"/>
</dbReference>
<dbReference type="InterPro" id="IPR006616">
    <property type="entry name" value="DM9_repeat"/>
</dbReference>
<dbReference type="SUPFAM" id="SSF52540">
    <property type="entry name" value="P-loop containing nucleoside triphosphate hydrolases"/>
    <property type="match status" value="1"/>
</dbReference>
<dbReference type="Proteomes" id="UP000217790">
    <property type="component" value="Unassembled WGS sequence"/>
</dbReference>
<dbReference type="AlphaFoldDB" id="A0A2H3CDR7"/>
<dbReference type="PANTHER" id="PTHR10039">
    <property type="entry name" value="AMELOGENIN"/>
    <property type="match status" value="1"/>
</dbReference>
<dbReference type="SMART" id="SM00696">
    <property type="entry name" value="DM9"/>
    <property type="match status" value="1"/>
</dbReference>
<dbReference type="InterPro" id="IPR036770">
    <property type="entry name" value="Ankyrin_rpt-contain_sf"/>
</dbReference>
<sequence>MAEALGIASSIITLIEISHTIVGYLKDIREAPKERDKLSKELSYLELYLGMVNQLTQMADANDPWLATAQRLSGPFAQLDVLLKGLKKTLEPASDGIGKMKQRLLWKFSKESVEDALKKIERIKSLIIVAVQLDHAALSRAMNETLAIVDTKVDNISDTTEHIKDNVNLVGRNVVKVDDKVTHMDGEISQFHSQMQRDQDDGLLMTVIAWLTDLNFKSVQAEKLSQRVGDTGCWFLESKLFKEWVDGMAPSLCLWCPGNPGVGKTILAAIVIDYLRSLNHERKTLVLSIFCDYQSATAQTIPNLLCSLLKQLVQDSGLSDPVKSLYDQCRRNGTRPSLNVLTKILLQEFKSFHHVYIVLDALDECTDDKRKGLIKRISSLGDNIYLLVTSRQFSDIEQLFKKDTRLDILATDADIFTLVMDRLSRGNLANLVNGYDNLREAILTGVTEKAKGMFLLASLHVDTLTQSTNRKILRDALKELPENMTNAYDETLERVYHQTKYKSALANRIFGWIVFARRPLDVLELQHALAVEQGTTTLDSENLCSKELLGSVCGGLVIIDQMQRAEMHRDPIVRFVHYTTQEYFMSRKDKLFPDLQETIMHTCLTYLLFNSNSLDPLSMDYKGSDYNSNDYHPNIPYGDEYGYSRIPYDLTRMFPFLSYSLVHWAYYASEIQHSMGHEIITFLDSVCCSKVTKIFHAVKYLKLPTFVPVPLHFAVEYGLLHITELLLERGDDPCQCKPPLLLTALEKGKLDIVKLLLDQDKIDSNTGHWLLPLYSACCRDTQIVEMFLQSDRINVNCKDYLGCTSLMLTVASGNISSTKALLKHPGIDVLAKDNFGTTVYARAFQQYQREPDYSDDNGLVALLEKYGGRPQTDYKPTYLTATCLSNEQLNSNSGFRIPLDLSTTFPAEDLTGTPPCYNTNGDPIYIGSAIFRRSVLPCKIEPHLPVPCLVPFHGCEIAHMGHYDLLPFNSNTMEFVCMSGRHFPAGRKLVKGGHDQDGTPLYHGMAIYNGIKIPGKVSHPWTGCNITWGGTEHLSRFDYEILCWKQ</sequence>
<organism evidence="4 5">
    <name type="scientific">Armillaria gallica</name>
    <name type="common">Bulbous honey fungus</name>
    <name type="synonym">Armillaria bulbosa</name>
    <dbReference type="NCBI Taxonomy" id="47427"/>
    <lineage>
        <taxon>Eukaryota</taxon>
        <taxon>Fungi</taxon>
        <taxon>Dikarya</taxon>
        <taxon>Basidiomycota</taxon>
        <taxon>Agaricomycotina</taxon>
        <taxon>Agaricomycetes</taxon>
        <taxon>Agaricomycetidae</taxon>
        <taxon>Agaricales</taxon>
        <taxon>Marasmiineae</taxon>
        <taxon>Physalacriaceae</taxon>
        <taxon>Armillaria</taxon>
    </lineage>
</organism>
<gene>
    <name evidence="4" type="ORF">ARMGADRAFT_813254</name>
</gene>
<dbReference type="OrthoDB" id="7464126at2759"/>
<dbReference type="SMART" id="SM00248">
    <property type="entry name" value="ANK"/>
    <property type="match status" value="4"/>
</dbReference>
<dbReference type="Pfam" id="PF22939">
    <property type="entry name" value="WHD_GPIID"/>
    <property type="match status" value="1"/>
</dbReference>
<evidence type="ECO:0000259" key="2">
    <source>
        <dbReference type="Pfam" id="PF22939"/>
    </source>
</evidence>
<evidence type="ECO:0000259" key="3">
    <source>
        <dbReference type="Pfam" id="PF24883"/>
    </source>
</evidence>
<feature type="domain" description="GPI inositol-deacylase winged helix" evidence="2">
    <location>
        <begin position="493"/>
        <end position="586"/>
    </location>
</feature>
<evidence type="ECO:0000313" key="4">
    <source>
        <dbReference type="EMBL" id="PBK81229.1"/>
    </source>
</evidence>
<dbReference type="Pfam" id="PF24883">
    <property type="entry name" value="NPHP3_N"/>
    <property type="match status" value="1"/>
</dbReference>
<dbReference type="Pfam" id="PF12796">
    <property type="entry name" value="Ank_2"/>
    <property type="match status" value="1"/>
</dbReference>
<keyword evidence="1" id="KW-0677">Repeat</keyword>
<evidence type="ECO:0000256" key="1">
    <source>
        <dbReference type="ARBA" id="ARBA00022737"/>
    </source>
</evidence>
<dbReference type="InParanoid" id="A0A2H3CDR7"/>
<dbReference type="InterPro" id="IPR027417">
    <property type="entry name" value="P-loop_NTPase"/>
</dbReference>
<accession>A0A2H3CDR7</accession>
<dbReference type="Gene3D" id="3.40.50.300">
    <property type="entry name" value="P-loop containing nucleotide triphosphate hydrolases"/>
    <property type="match status" value="1"/>
</dbReference>
<dbReference type="Pfam" id="PF11901">
    <property type="entry name" value="DM9"/>
    <property type="match status" value="1"/>
</dbReference>
<feature type="domain" description="Nephrocystin 3-like N-terminal" evidence="3">
    <location>
        <begin position="230"/>
        <end position="391"/>
    </location>
</feature>
<dbReference type="SUPFAM" id="SSF48403">
    <property type="entry name" value="Ankyrin repeat"/>
    <property type="match status" value="1"/>
</dbReference>
<name>A0A2H3CDR7_ARMGA</name>
<dbReference type="OMA" id="QETIMHT"/>
<dbReference type="Gene3D" id="1.25.40.20">
    <property type="entry name" value="Ankyrin repeat-containing domain"/>
    <property type="match status" value="1"/>
</dbReference>
<reference evidence="5" key="1">
    <citation type="journal article" date="2017" name="Nat. Ecol. Evol.">
        <title>Genome expansion and lineage-specific genetic innovations in the forest pathogenic fungi Armillaria.</title>
        <authorList>
            <person name="Sipos G."/>
            <person name="Prasanna A.N."/>
            <person name="Walter M.C."/>
            <person name="O'Connor E."/>
            <person name="Balint B."/>
            <person name="Krizsan K."/>
            <person name="Kiss B."/>
            <person name="Hess J."/>
            <person name="Varga T."/>
            <person name="Slot J."/>
            <person name="Riley R."/>
            <person name="Boka B."/>
            <person name="Rigling D."/>
            <person name="Barry K."/>
            <person name="Lee J."/>
            <person name="Mihaltcheva S."/>
            <person name="LaButti K."/>
            <person name="Lipzen A."/>
            <person name="Waldron R."/>
            <person name="Moloney N.M."/>
            <person name="Sperisen C."/>
            <person name="Kredics L."/>
            <person name="Vagvoelgyi C."/>
            <person name="Patrignani A."/>
            <person name="Fitzpatrick D."/>
            <person name="Nagy I."/>
            <person name="Doyle S."/>
            <person name="Anderson J.B."/>
            <person name="Grigoriev I.V."/>
            <person name="Gueldener U."/>
            <person name="Muensterkoetter M."/>
            <person name="Nagy L.G."/>
        </authorList>
    </citation>
    <scope>NUCLEOTIDE SEQUENCE [LARGE SCALE GENOMIC DNA]</scope>
    <source>
        <strain evidence="5">Ar21-2</strain>
    </source>
</reference>
<dbReference type="InterPro" id="IPR054471">
    <property type="entry name" value="GPIID_WHD"/>
</dbReference>
<keyword evidence="5" id="KW-1185">Reference proteome</keyword>
<dbReference type="EMBL" id="KZ293733">
    <property type="protein sequence ID" value="PBK81229.1"/>
    <property type="molecule type" value="Genomic_DNA"/>
</dbReference>
<dbReference type="STRING" id="47427.A0A2H3CDR7"/>
<dbReference type="InterPro" id="IPR056884">
    <property type="entry name" value="NPHP3-like_N"/>
</dbReference>
<evidence type="ECO:0000313" key="5">
    <source>
        <dbReference type="Proteomes" id="UP000217790"/>
    </source>
</evidence>
<proteinExistence type="predicted"/>
<evidence type="ECO:0008006" key="6">
    <source>
        <dbReference type="Google" id="ProtNLM"/>
    </source>
</evidence>
<dbReference type="InterPro" id="IPR002110">
    <property type="entry name" value="Ankyrin_rpt"/>
</dbReference>